<evidence type="ECO:0000256" key="1">
    <source>
        <dbReference type="SAM" id="MobiDB-lite"/>
    </source>
</evidence>
<dbReference type="CDD" id="cd19166">
    <property type="entry name" value="HemeO-bac"/>
    <property type="match status" value="1"/>
</dbReference>
<keyword evidence="3" id="KW-1185">Reference proteome</keyword>
<name>A0ABU5V730_9GAMM</name>
<sequence>MNTTETPAFPSRSQRLKAATHGTHDSLDKRIMAEDIFASRARFARFVRVQYRFHRDIQALYAVPALVALLPGLAGRCRLEQIAQDLGDLEQGLPAAAPTALPAAVELPHALGWLYVAEGSNLGGTILFKMAAKLGLGARFGASHLAAHPDGAARHWRQFTAALDAVPLTAGQEAEAIEGANAAFRTVRGYVEEEFV</sequence>
<feature type="region of interest" description="Disordered" evidence="1">
    <location>
        <begin position="1"/>
        <end position="20"/>
    </location>
</feature>
<evidence type="ECO:0000313" key="2">
    <source>
        <dbReference type="EMBL" id="MEA5668519.1"/>
    </source>
</evidence>
<gene>
    <name evidence="2" type="ORF">VA603_13300</name>
</gene>
<organism evidence="2 3">
    <name type="scientific">Stenotrophomonas capsici</name>
    <dbReference type="NCBI Taxonomy" id="3110230"/>
    <lineage>
        <taxon>Bacteria</taxon>
        <taxon>Pseudomonadati</taxon>
        <taxon>Pseudomonadota</taxon>
        <taxon>Gammaproteobacteria</taxon>
        <taxon>Lysobacterales</taxon>
        <taxon>Lysobacteraceae</taxon>
        <taxon>Stenotrophomonas</taxon>
    </lineage>
</organism>
<proteinExistence type="predicted"/>
<evidence type="ECO:0000313" key="3">
    <source>
        <dbReference type="Proteomes" id="UP001301653"/>
    </source>
</evidence>
<dbReference type="Proteomes" id="UP001301653">
    <property type="component" value="Unassembled WGS sequence"/>
</dbReference>
<dbReference type="SUPFAM" id="SSF48613">
    <property type="entry name" value="Heme oxygenase-like"/>
    <property type="match status" value="1"/>
</dbReference>
<dbReference type="Gene3D" id="1.20.910.10">
    <property type="entry name" value="Heme oxygenase-like"/>
    <property type="match status" value="1"/>
</dbReference>
<dbReference type="EMBL" id="JAYFUH010000249">
    <property type="protein sequence ID" value="MEA5668519.1"/>
    <property type="molecule type" value="Genomic_DNA"/>
</dbReference>
<dbReference type="Pfam" id="PF01126">
    <property type="entry name" value="Heme_oxygenase"/>
    <property type="match status" value="1"/>
</dbReference>
<dbReference type="InterPro" id="IPR016053">
    <property type="entry name" value="Haem_Oase-like"/>
</dbReference>
<comment type="caution">
    <text evidence="2">The sequence shown here is derived from an EMBL/GenBank/DDBJ whole genome shotgun (WGS) entry which is preliminary data.</text>
</comment>
<dbReference type="RefSeq" id="WP_132865513.1">
    <property type="nucleotide sequence ID" value="NZ_JAYFUH010000249.1"/>
</dbReference>
<dbReference type="InterPro" id="IPR016084">
    <property type="entry name" value="Haem_Oase-like_multi-hlx"/>
</dbReference>
<accession>A0ABU5V730</accession>
<protein>
    <submittedName>
        <fullName evidence="2">Biliverdin-producing heme oxygenase</fullName>
    </submittedName>
</protein>
<reference evidence="2 3" key="1">
    <citation type="submission" date="2023-12" db="EMBL/GenBank/DDBJ databases">
        <title>Stenotrophomonas guangdongensis sp. nov., isolated from wilted pepper plants (Capsicum annuum).</title>
        <authorList>
            <person name="Qiu M."/>
            <person name="Li Y."/>
            <person name="Liu Q."/>
            <person name="Zhang X."/>
            <person name="Huang Y."/>
            <person name="Guo R."/>
            <person name="Hu M."/>
            <person name="Zhou J."/>
            <person name="Zhou X."/>
        </authorList>
    </citation>
    <scope>NUCLEOTIDE SEQUENCE [LARGE SCALE GENOMIC DNA]</scope>
    <source>
        <strain evidence="2 3">MH1</strain>
    </source>
</reference>